<sequence>MIALVESRMAALEQTGPAGTDASGRGRLVQALGEVPGESAGNLLRSLLDDPDAAVARTARYLLDGRR</sequence>
<proteinExistence type="predicted"/>
<evidence type="ECO:0000313" key="1">
    <source>
        <dbReference type="EMBL" id="BEH02825.1"/>
    </source>
</evidence>
<accession>A0AAN0KCN7</accession>
<gene>
    <name evidence="1" type="ORF">brsh051_21060</name>
</gene>
<dbReference type="AlphaFoldDB" id="A0AAN0KCN7"/>
<organism evidence="1 2">
    <name type="scientific">Brooklawnia propionicigenes</name>
    <dbReference type="NCBI Taxonomy" id="3041175"/>
    <lineage>
        <taxon>Bacteria</taxon>
        <taxon>Bacillati</taxon>
        <taxon>Actinomycetota</taxon>
        <taxon>Actinomycetes</taxon>
        <taxon>Propionibacteriales</taxon>
        <taxon>Propionibacteriaceae</taxon>
        <taxon>Brooklawnia</taxon>
    </lineage>
</organism>
<protein>
    <recommendedName>
        <fullName evidence="3">HEAT repeat domain-containing protein</fullName>
    </recommendedName>
</protein>
<evidence type="ECO:0000313" key="2">
    <source>
        <dbReference type="Proteomes" id="UP001431656"/>
    </source>
</evidence>
<reference evidence="1" key="1">
    <citation type="journal article" date="2024" name="Int. J. Syst. Evol. Microbiol.">
        <title>Brooklawnia propionicigenes sp. nov., a facultatively anaerobic, propionate-producing bacterium isolated from a methanogenic reactor treating waste from cattle farms.</title>
        <authorList>
            <person name="Akita Y."/>
            <person name="Ueki A."/>
            <person name="Tonouchi A."/>
            <person name="Sugawara Y."/>
            <person name="Honma S."/>
            <person name="Kaku N."/>
            <person name="Ueki K."/>
        </authorList>
    </citation>
    <scope>NUCLEOTIDE SEQUENCE</scope>
    <source>
        <strain evidence="1">SH051</strain>
    </source>
</reference>
<keyword evidence="2" id="KW-1185">Reference proteome</keyword>
<dbReference type="Proteomes" id="UP001431656">
    <property type="component" value="Chromosome"/>
</dbReference>
<dbReference type="EMBL" id="AP028056">
    <property type="protein sequence ID" value="BEH02825.1"/>
    <property type="molecule type" value="Genomic_DNA"/>
</dbReference>
<dbReference type="KEGG" id="broo:brsh051_21060"/>
<evidence type="ECO:0008006" key="3">
    <source>
        <dbReference type="Google" id="ProtNLM"/>
    </source>
</evidence>
<dbReference type="RefSeq" id="WP_286264773.1">
    <property type="nucleotide sequence ID" value="NZ_AP028056.1"/>
</dbReference>
<name>A0AAN0KCN7_9ACTN</name>